<name>A0A848G6G3_9RHOO</name>
<evidence type="ECO:0000313" key="2">
    <source>
        <dbReference type="Proteomes" id="UP000580043"/>
    </source>
</evidence>
<comment type="caution">
    <text evidence="1">The sequence shown here is derived from an EMBL/GenBank/DDBJ whole genome shotgun (WGS) entry which is preliminary data.</text>
</comment>
<keyword evidence="2" id="KW-1185">Reference proteome</keyword>
<organism evidence="1 2">
    <name type="scientific">Zoogloea dura</name>
    <dbReference type="NCBI Taxonomy" id="2728840"/>
    <lineage>
        <taxon>Bacteria</taxon>
        <taxon>Pseudomonadati</taxon>
        <taxon>Pseudomonadota</taxon>
        <taxon>Betaproteobacteria</taxon>
        <taxon>Rhodocyclales</taxon>
        <taxon>Zoogloeaceae</taxon>
        <taxon>Zoogloea</taxon>
    </lineage>
</organism>
<dbReference type="AlphaFoldDB" id="A0A848G6G3"/>
<accession>A0A848G6G3</accession>
<proteinExistence type="predicted"/>
<protein>
    <submittedName>
        <fullName evidence="1">Uncharacterized protein</fullName>
    </submittedName>
</protein>
<sequence length="166" mass="18119">MIVPAPAPVVPEAVAGVRDARQWGEDGWSARVIKSDDAEGWAVEMRRDGESEPALVQPWRMAGDSPEPLGASAFSALLRQASAVLQRQTAQRQAHLHKQVTVRAGDAQWEVTLDIVPDEYDPHALLEAFDESGESAARQKVAADFRLTAAAARAWIESDFRFSEGD</sequence>
<evidence type="ECO:0000313" key="1">
    <source>
        <dbReference type="EMBL" id="NML26830.1"/>
    </source>
</evidence>
<reference evidence="1 2" key="1">
    <citation type="submission" date="2020-04" db="EMBL/GenBank/DDBJ databases">
        <title>Zoogloea sp. G-4-1-14 isolated from soil.</title>
        <authorList>
            <person name="Dahal R.H."/>
        </authorList>
    </citation>
    <scope>NUCLEOTIDE SEQUENCE [LARGE SCALE GENOMIC DNA]</scope>
    <source>
        <strain evidence="1 2">G-4-1-14</strain>
    </source>
</reference>
<gene>
    <name evidence="1" type="ORF">HHL15_13825</name>
</gene>
<dbReference type="EMBL" id="JABBGA010000010">
    <property type="protein sequence ID" value="NML26830.1"/>
    <property type="molecule type" value="Genomic_DNA"/>
</dbReference>
<dbReference type="Proteomes" id="UP000580043">
    <property type="component" value="Unassembled WGS sequence"/>
</dbReference>